<organism evidence="11 12">
    <name type="scientific">Funiculus sociatus GB2-A5</name>
    <dbReference type="NCBI Taxonomy" id="2933946"/>
    <lineage>
        <taxon>Bacteria</taxon>
        <taxon>Bacillati</taxon>
        <taxon>Cyanobacteriota</taxon>
        <taxon>Cyanophyceae</taxon>
        <taxon>Coleofasciculales</taxon>
        <taxon>Coleofasciculaceae</taxon>
        <taxon>Funiculus</taxon>
    </lineage>
</organism>
<sequence length="551" mass="60136">MRSKSDWANRPKALASLAGSILLAGWVVSPVQAQTPLPQNLQLPIPSWPLNDSQSNVVAGCIRLDGRCLFQVAAPKSELPARIQDIQQRLENISNQYMQDDAAKLQVEIAKQNNLPVIVVNDQPVLTVTQPDANLQGADLDTRAQKVRESLQEGLIRAKQEREPQFITRSSAIAGSLILGMVVASWSLERWRKRSQIRLAASASPPTGHPVTTQLTQQQKGNLQEVQRRLYQLAQGGIWGGGGLIILGLFPYTRIVQVLALSALQVPLLVGIVGLGTYVVIRLSYVLTDRFAAALASSYLLTPEASRRVQLRVSTISAVTKSITTLGCIGIGILVALTALGVNIAPLLAGAGLVGVAVSLASQNLIKDAINGFLIIVEDQYAVGDVIAVGDVGGLVEYINLRITQVRDAEGRLITIPNSEIKIVANLSSNWSRADLNIPVAYDTNVDQALKLIDDVAQQMSRDPIWLQQILEAPQVLGVDNFGERGVIIRVWIKTQPLKQWDVAREFRRRLKVAFDEAGVPIPLPQQEIWFNQSLPAKAQMDGHESKMLIR</sequence>
<evidence type="ECO:0000259" key="10">
    <source>
        <dbReference type="Pfam" id="PF21088"/>
    </source>
</evidence>
<dbReference type="InterPro" id="IPR049278">
    <property type="entry name" value="MS_channel_C"/>
</dbReference>
<keyword evidence="4 7" id="KW-0812">Transmembrane</keyword>
<feature type="domain" description="Mechanosensitive ion channel transmembrane helices 2/3" evidence="10">
    <location>
        <begin position="323"/>
        <end position="363"/>
    </location>
</feature>
<feature type="transmembrane region" description="Helical" evidence="7">
    <location>
        <begin position="318"/>
        <end position="341"/>
    </location>
</feature>
<dbReference type="InterPro" id="IPR049142">
    <property type="entry name" value="MS_channel_1st"/>
</dbReference>
<dbReference type="PANTHER" id="PTHR30460">
    <property type="entry name" value="MODERATE CONDUCTANCE MECHANOSENSITIVE CHANNEL YBIO"/>
    <property type="match status" value="1"/>
</dbReference>
<evidence type="ECO:0000256" key="1">
    <source>
        <dbReference type="ARBA" id="ARBA00004651"/>
    </source>
</evidence>
<protein>
    <submittedName>
        <fullName evidence="11">Mechanosensitive ion channel family protein</fullName>
    </submittedName>
</protein>
<feature type="transmembrane region" description="Helical" evidence="7">
    <location>
        <begin position="166"/>
        <end position="188"/>
    </location>
</feature>
<evidence type="ECO:0000256" key="7">
    <source>
        <dbReference type="SAM" id="Phobius"/>
    </source>
</evidence>
<dbReference type="Gene3D" id="1.10.287.1260">
    <property type="match status" value="1"/>
</dbReference>
<name>A0ABV0JMD6_9CYAN</name>
<dbReference type="SUPFAM" id="SSF82689">
    <property type="entry name" value="Mechanosensitive channel protein MscS (YggB), C-terminal domain"/>
    <property type="match status" value="1"/>
</dbReference>
<evidence type="ECO:0000256" key="2">
    <source>
        <dbReference type="ARBA" id="ARBA00008017"/>
    </source>
</evidence>
<evidence type="ECO:0000259" key="9">
    <source>
        <dbReference type="Pfam" id="PF21082"/>
    </source>
</evidence>
<evidence type="ECO:0000256" key="4">
    <source>
        <dbReference type="ARBA" id="ARBA00022692"/>
    </source>
</evidence>
<reference evidence="11 12" key="1">
    <citation type="submission" date="2022-04" db="EMBL/GenBank/DDBJ databases">
        <title>Positive selection, recombination, and allopatry shape intraspecific diversity of widespread and dominant cyanobacteria.</title>
        <authorList>
            <person name="Wei J."/>
            <person name="Shu W."/>
            <person name="Hu C."/>
        </authorList>
    </citation>
    <scope>NUCLEOTIDE SEQUENCE [LARGE SCALE GENOMIC DNA]</scope>
    <source>
        <strain evidence="11 12">GB2-A5</strain>
    </source>
</reference>
<dbReference type="InterPro" id="IPR011014">
    <property type="entry name" value="MscS_channel_TM-2"/>
</dbReference>
<dbReference type="SUPFAM" id="SSF50182">
    <property type="entry name" value="Sm-like ribonucleoproteins"/>
    <property type="match status" value="1"/>
</dbReference>
<dbReference type="InterPro" id="IPR023408">
    <property type="entry name" value="MscS_beta-dom_sf"/>
</dbReference>
<dbReference type="Gene3D" id="2.30.30.60">
    <property type="match status" value="1"/>
</dbReference>
<evidence type="ECO:0000256" key="3">
    <source>
        <dbReference type="ARBA" id="ARBA00022475"/>
    </source>
</evidence>
<comment type="caution">
    <text evidence="11">The sequence shown here is derived from an EMBL/GenBank/DDBJ whole genome shotgun (WGS) entry which is preliminary data.</text>
</comment>
<feature type="transmembrane region" description="Helical" evidence="7">
    <location>
        <begin position="230"/>
        <end position="252"/>
    </location>
</feature>
<dbReference type="SUPFAM" id="SSF82861">
    <property type="entry name" value="Mechanosensitive channel protein MscS (YggB), transmembrane region"/>
    <property type="match status" value="1"/>
</dbReference>
<dbReference type="Pfam" id="PF21088">
    <property type="entry name" value="MS_channel_1st"/>
    <property type="match status" value="1"/>
</dbReference>
<dbReference type="Pfam" id="PF21082">
    <property type="entry name" value="MS_channel_3rd"/>
    <property type="match status" value="1"/>
</dbReference>
<dbReference type="EMBL" id="JAMPKK010000007">
    <property type="protein sequence ID" value="MEP0863857.1"/>
    <property type="molecule type" value="Genomic_DNA"/>
</dbReference>
<dbReference type="InterPro" id="IPR045276">
    <property type="entry name" value="YbiO_bact"/>
</dbReference>
<dbReference type="Gene3D" id="3.30.70.100">
    <property type="match status" value="1"/>
</dbReference>
<keyword evidence="5 7" id="KW-1133">Transmembrane helix</keyword>
<dbReference type="InterPro" id="IPR011066">
    <property type="entry name" value="MscS_channel_C_sf"/>
</dbReference>
<evidence type="ECO:0000259" key="8">
    <source>
        <dbReference type="Pfam" id="PF00924"/>
    </source>
</evidence>
<feature type="transmembrane region" description="Helical" evidence="7">
    <location>
        <begin position="347"/>
        <end position="366"/>
    </location>
</feature>
<dbReference type="InterPro" id="IPR010920">
    <property type="entry name" value="LSM_dom_sf"/>
</dbReference>
<comment type="similarity">
    <text evidence="2">Belongs to the MscS (TC 1.A.23) family.</text>
</comment>
<dbReference type="PANTHER" id="PTHR30460:SF0">
    <property type="entry name" value="MODERATE CONDUCTANCE MECHANOSENSITIVE CHANNEL YBIO"/>
    <property type="match status" value="1"/>
</dbReference>
<dbReference type="Proteomes" id="UP001442494">
    <property type="component" value="Unassembled WGS sequence"/>
</dbReference>
<dbReference type="InterPro" id="IPR006685">
    <property type="entry name" value="MscS_channel_2nd"/>
</dbReference>
<comment type="subcellular location">
    <subcellularLocation>
        <location evidence="1">Cell membrane</location>
        <topology evidence="1">Multi-pass membrane protein</topology>
    </subcellularLocation>
</comment>
<evidence type="ECO:0000256" key="6">
    <source>
        <dbReference type="ARBA" id="ARBA00023136"/>
    </source>
</evidence>
<evidence type="ECO:0000313" key="11">
    <source>
        <dbReference type="EMBL" id="MEP0863857.1"/>
    </source>
</evidence>
<keyword evidence="6 7" id="KW-0472">Membrane</keyword>
<feature type="transmembrane region" description="Helical" evidence="7">
    <location>
        <begin position="258"/>
        <end position="281"/>
    </location>
</feature>
<feature type="domain" description="Mechanosensitive ion channel MscS C-terminal" evidence="9">
    <location>
        <begin position="435"/>
        <end position="522"/>
    </location>
</feature>
<evidence type="ECO:0000256" key="5">
    <source>
        <dbReference type="ARBA" id="ARBA00022989"/>
    </source>
</evidence>
<dbReference type="RefSeq" id="WP_190417459.1">
    <property type="nucleotide sequence ID" value="NZ_JAMPKK010000007.1"/>
</dbReference>
<feature type="domain" description="Mechanosensitive ion channel MscS" evidence="8">
    <location>
        <begin position="364"/>
        <end position="428"/>
    </location>
</feature>
<keyword evidence="12" id="KW-1185">Reference proteome</keyword>
<accession>A0ABV0JMD6</accession>
<keyword evidence="3" id="KW-1003">Cell membrane</keyword>
<gene>
    <name evidence="11" type="ORF">NDI37_05175</name>
</gene>
<proteinExistence type="inferred from homology"/>
<evidence type="ECO:0000313" key="12">
    <source>
        <dbReference type="Proteomes" id="UP001442494"/>
    </source>
</evidence>
<dbReference type="Pfam" id="PF00924">
    <property type="entry name" value="MS_channel_2nd"/>
    <property type="match status" value="1"/>
</dbReference>